<keyword evidence="1 4" id="KW-0175">Coiled coil</keyword>
<dbReference type="PRINTS" id="PR00380">
    <property type="entry name" value="KINESINHEAVY"/>
</dbReference>
<evidence type="ECO:0000256" key="3">
    <source>
        <dbReference type="PROSITE-ProRule" id="PRU00283"/>
    </source>
</evidence>
<dbReference type="PANTHER" id="PTHR47968:SF75">
    <property type="entry name" value="CENTROMERE-ASSOCIATED PROTEIN E"/>
    <property type="match status" value="1"/>
</dbReference>
<dbReference type="Gene3D" id="3.40.850.10">
    <property type="entry name" value="Kinesin motor domain"/>
    <property type="match status" value="1"/>
</dbReference>
<evidence type="ECO:0000313" key="8">
    <source>
        <dbReference type="Proteomes" id="UP001515480"/>
    </source>
</evidence>
<feature type="domain" description="Kinesin motor" evidence="6">
    <location>
        <begin position="29"/>
        <end position="363"/>
    </location>
</feature>
<feature type="region of interest" description="Disordered" evidence="5">
    <location>
        <begin position="402"/>
        <end position="486"/>
    </location>
</feature>
<dbReference type="GO" id="GO:0007018">
    <property type="term" value="P:microtubule-based movement"/>
    <property type="evidence" value="ECO:0007669"/>
    <property type="project" value="InterPro"/>
</dbReference>
<dbReference type="Proteomes" id="UP001515480">
    <property type="component" value="Unassembled WGS sequence"/>
</dbReference>
<dbReference type="AlphaFoldDB" id="A0AB34J6L1"/>
<evidence type="ECO:0000256" key="2">
    <source>
        <dbReference type="ARBA" id="ARBA00023175"/>
    </source>
</evidence>
<dbReference type="GO" id="GO:0005524">
    <property type="term" value="F:ATP binding"/>
    <property type="evidence" value="ECO:0007669"/>
    <property type="project" value="UniProtKB-UniRule"/>
</dbReference>
<sequence length="1131" mass="121887">MHKRALPSELLAMSEELEALGGGDATAAEAAVVCRISPPVGDEAPIVTTGEDSYVHVRDPRCPPDTPEQQAVRRYRVSPGGVLDCSTEEQPHQALYEMLGRDALDWVLSGFNAAVIAHGESGSGKTHALFGTGMPSERTAEQHGLCSQLLERLFDLCSTHSSGLSVGLSCWEVRHNGVFDLLARGGGEDVSVDAGGQHCFVVVSAPSLPEAKQIIAVSRNRSVNWAPAALGKTQHAALSNRASSFLRVVIHDAVRQCVSSLYIVDLAGSAPLSMGSSGPLHSERKALNQQLLAFNRVIAELSQIQHDGGAKVLSARDTKLTQVLAPLLAGSCKTFLLACVRAEAEHFLDTCNTLRVATRALGIRSPCLRLLNVSIADVPMLRPSTVLPPKEVTRATPNLLTAAAPRRASHELDSGLVSTSTSGPSPSPASVDGVQGNRNILHGRSSPSSPTQGGAVRSACIGLASAPEERQDSSPATMRHKSTPALDSNQLKQEIYGMVEQLRTSWLSEPETQAGIEDWVRDELERRVTAKLKAARSETPGAVAESNLAGGMPSRGYAAQHAAQRRLIPNPAAQALEDKERWSGTVRVPTSTGAPIDDDSARRLYLEAQLVELKACSVDITKTQMNAATTAASAATAAAKSAAASAEASRSSANASASSAMVVADLAHDEGYRGLSDFTRYGNGSRVDAMMCSNESLPGADPVGFDGCSSLPHNLCICGDAQPSPSAEVGGFKVGSGTADARAENYDTVLRMLKEVDAARLRESQRAEELQRDLEERSVAHAVEAEELKREHLEIRKKLRRLEGESLFGEVFEMYEAEIASLQAELACKRTELTDLENTCRDTAMQLENARQAKATSSPNHSADESPDSTLALGHEERHDAHAAHAAVKISRVRSWRKALAASEKETAALRSEMQEMQKRMRHTEVHRRACDDITKKLQRLTREKEKQAQELTSLQLANSELSQKNEFLREQVNEIQGQYDAAQHKAATLLDELESLRKTNAKLEYERRKDAVVMRMAPRLPATEQLAGKPLHFGARRSKQTNTAPEILHNLEHELRSGGARNPKANILLSKAMREVDALEMANQEGAAREEELLQMLVSAIAPEGGPKLNSKGKSSSKEESSCAVATSRR</sequence>
<feature type="region of interest" description="Disordered" evidence="5">
    <location>
        <begin position="850"/>
        <end position="870"/>
    </location>
</feature>
<feature type="coiled-coil region" evidence="4">
    <location>
        <begin position="900"/>
        <end position="1007"/>
    </location>
</feature>
<dbReference type="PROSITE" id="PS50067">
    <property type="entry name" value="KINESIN_MOTOR_2"/>
    <property type="match status" value="1"/>
</dbReference>
<keyword evidence="3" id="KW-0547">Nucleotide-binding</keyword>
<evidence type="ECO:0000256" key="4">
    <source>
        <dbReference type="SAM" id="Coils"/>
    </source>
</evidence>
<feature type="compositionally biased region" description="Low complexity" evidence="5">
    <location>
        <begin position="414"/>
        <end position="431"/>
    </location>
</feature>
<dbReference type="Pfam" id="PF00225">
    <property type="entry name" value="Kinesin"/>
    <property type="match status" value="1"/>
</dbReference>
<comment type="caution">
    <text evidence="7">The sequence shown here is derived from an EMBL/GenBank/DDBJ whole genome shotgun (WGS) entry which is preliminary data.</text>
</comment>
<proteinExistence type="inferred from homology"/>
<reference evidence="7 8" key="1">
    <citation type="journal article" date="2024" name="Science">
        <title>Giant polyketide synthase enzymes in the biosynthesis of giant marine polyether toxins.</title>
        <authorList>
            <person name="Fallon T.R."/>
            <person name="Shende V.V."/>
            <person name="Wierzbicki I.H."/>
            <person name="Pendleton A.L."/>
            <person name="Watervoot N.F."/>
            <person name="Auber R.P."/>
            <person name="Gonzalez D.J."/>
            <person name="Wisecaver J.H."/>
            <person name="Moore B.S."/>
        </authorList>
    </citation>
    <scope>NUCLEOTIDE SEQUENCE [LARGE SCALE GENOMIC DNA]</scope>
    <source>
        <strain evidence="7 8">12B1</strain>
    </source>
</reference>
<dbReference type="SMART" id="SM00129">
    <property type="entry name" value="KISc"/>
    <property type="match status" value="1"/>
</dbReference>
<protein>
    <recommendedName>
        <fullName evidence="6">Kinesin motor domain-containing protein</fullName>
    </recommendedName>
</protein>
<feature type="binding site" evidence="3">
    <location>
        <begin position="119"/>
        <end position="126"/>
    </location>
    <ligand>
        <name>ATP</name>
        <dbReference type="ChEBI" id="CHEBI:30616"/>
    </ligand>
</feature>
<keyword evidence="2 3" id="KW-0505">Motor protein</keyword>
<dbReference type="SUPFAM" id="SSF52540">
    <property type="entry name" value="P-loop containing nucleoside triphosphate hydrolases"/>
    <property type="match status" value="1"/>
</dbReference>
<dbReference type="InterPro" id="IPR001752">
    <property type="entry name" value="Kinesin_motor_dom"/>
</dbReference>
<evidence type="ECO:0000256" key="5">
    <source>
        <dbReference type="SAM" id="MobiDB-lite"/>
    </source>
</evidence>
<keyword evidence="3" id="KW-0067">ATP-binding</keyword>
<name>A0AB34J6L1_PRYPA</name>
<feature type="region of interest" description="Disordered" evidence="5">
    <location>
        <begin position="1102"/>
        <end position="1131"/>
    </location>
</feature>
<dbReference type="EMBL" id="JBGBPQ010000012">
    <property type="protein sequence ID" value="KAL1514917.1"/>
    <property type="molecule type" value="Genomic_DNA"/>
</dbReference>
<dbReference type="PROSITE" id="PS01295">
    <property type="entry name" value="ISPD"/>
    <property type="match status" value="1"/>
</dbReference>
<dbReference type="InterPro" id="IPR036961">
    <property type="entry name" value="Kinesin_motor_dom_sf"/>
</dbReference>
<dbReference type="InterPro" id="IPR018294">
    <property type="entry name" value="ISPD_synthase_CS"/>
</dbReference>
<accession>A0AB34J6L1</accession>
<comment type="similarity">
    <text evidence="3">Belongs to the TRAFAC class myosin-kinesin ATPase superfamily. Kinesin family.</text>
</comment>
<gene>
    <name evidence="7" type="ORF">AB1Y20_003997</name>
</gene>
<dbReference type="InterPro" id="IPR027417">
    <property type="entry name" value="P-loop_NTPase"/>
</dbReference>
<dbReference type="InterPro" id="IPR027640">
    <property type="entry name" value="Kinesin-like_fam"/>
</dbReference>
<dbReference type="GO" id="GO:0003777">
    <property type="term" value="F:microtubule motor activity"/>
    <property type="evidence" value="ECO:0007669"/>
    <property type="project" value="InterPro"/>
</dbReference>
<evidence type="ECO:0000313" key="7">
    <source>
        <dbReference type="EMBL" id="KAL1514917.1"/>
    </source>
</evidence>
<evidence type="ECO:0000256" key="1">
    <source>
        <dbReference type="ARBA" id="ARBA00023054"/>
    </source>
</evidence>
<keyword evidence="8" id="KW-1185">Reference proteome</keyword>
<organism evidence="7 8">
    <name type="scientific">Prymnesium parvum</name>
    <name type="common">Toxic golden alga</name>
    <dbReference type="NCBI Taxonomy" id="97485"/>
    <lineage>
        <taxon>Eukaryota</taxon>
        <taxon>Haptista</taxon>
        <taxon>Haptophyta</taxon>
        <taxon>Prymnesiophyceae</taxon>
        <taxon>Prymnesiales</taxon>
        <taxon>Prymnesiaceae</taxon>
        <taxon>Prymnesium</taxon>
    </lineage>
</organism>
<dbReference type="GO" id="GO:0008017">
    <property type="term" value="F:microtubule binding"/>
    <property type="evidence" value="ECO:0007669"/>
    <property type="project" value="InterPro"/>
</dbReference>
<evidence type="ECO:0000259" key="6">
    <source>
        <dbReference type="PROSITE" id="PS50067"/>
    </source>
</evidence>
<dbReference type="GO" id="GO:0008299">
    <property type="term" value="P:isoprenoid biosynthetic process"/>
    <property type="evidence" value="ECO:0007669"/>
    <property type="project" value="InterPro"/>
</dbReference>
<dbReference type="PANTHER" id="PTHR47968">
    <property type="entry name" value="CENTROMERE PROTEIN E"/>
    <property type="match status" value="1"/>
</dbReference>